<keyword evidence="5" id="KW-1185">Reference proteome</keyword>
<evidence type="ECO:0000256" key="1">
    <source>
        <dbReference type="SAM" id="MobiDB-lite"/>
    </source>
</evidence>
<name>A0A0F7VPU1_STRLW</name>
<dbReference type="AlphaFoldDB" id="A0A0F7VPU1"/>
<dbReference type="Gene3D" id="3.40.50.300">
    <property type="entry name" value="P-loop containing nucleotide triphosphate hydrolases"/>
    <property type="match status" value="1"/>
</dbReference>
<reference evidence="2" key="2">
    <citation type="submission" date="2015-02" db="EMBL/GenBank/DDBJ databases">
        <authorList>
            <person name="Gomez-Escribano Juan Pablo"/>
        </authorList>
    </citation>
    <scope>NUCLEOTIDE SEQUENCE</scope>
    <source>
        <strain evidence="2">C34</strain>
        <plasmid evidence="2">pSLE2</plasmid>
    </source>
</reference>
<feature type="region of interest" description="Disordered" evidence="1">
    <location>
        <begin position="290"/>
        <end position="317"/>
    </location>
</feature>
<evidence type="ECO:0000313" key="3">
    <source>
        <dbReference type="EMBL" id="KMS78026.1"/>
    </source>
</evidence>
<dbReference type="EMBL" id="LFEH01000064">
    <property type="protein sequence ID" value="KMS78026.1"/>
    <property type="molecule type" value="Genomic_DNA"/>
</dbReference>
<dbReference type="PATRIC" id="fig|1437453.5.peg.5484"/>
<evidence type="ECO:0000313" key="2">
    <source>
        <dbReference type="EMBL" id="CQR59382.1"/>
    </source>
</evidence>
<reference evidence="3 5" key="3">
    <citation type="submission" date="2015-06" db="EMBL/GenBank/DDBJ databases">
        <title>Draft genome sequence of Streptomyces leeuwenhoekii C58, which produces the novel lasso peptide, chaxapeptin.</title>
        <authorList>
            <person name="Yi Y."/>
            <person name="Hai D."/>
            <person name="Jaspars M."/>
            <person name="Sheng H."/>
            <person name="Rateb M.E."/>
            <person name="Bull A."/>
            <person name="Goodfellow M."/>
            <person name="Asenjo J.A."/>
            <person name="Ebel R."/>
        </authorList>
    </citation>
    <scope>NUCLEOTIDE SEQUENCE [LARGE SCALE GENOMIC DNA]</scope>
    <source>
        <strain evidence="3 5">C58</strain>
    </source>
</reference>
<accession>A0A0F7VPU1</accession>
<evidence type="ECO:0000313" key="4">
    <source>
        <dbReference type="Proteomes" id="UP000035016"/>
    </source>
</evidence>
<dbReference type="PANTHER" id="PTHR12435">
    <property type="match status" value="1"/>
</dbReference>
<organism evidence="2 4">
    <name type="scientific">Streptomyces leeuwenhoekii</name>
    <dbReference type="NCBI Taxonomy" id="1437453"/>
    <lineage>
        <taxon>Bacteria</taxon>
        <taxon>Bacillati</taxon>
        <taxon>Actinomycetota</taxon>
        <taxon>Actinomycetes</taxon>
        <taxon>Kitasatosporales</taxon>
        <taxon>Streptomycetaceae</taxon>
        <taxon>Streptomyces</taxon>
    </lineage>
</organism>
<dbReference type="RefSeq" id="WP_029380826.1">
    <property type="nucleotide sequence ID" value="NZ_AZSD01000003.1"/>
</dbReference>
<gene>
    <name evidence="2" type="primary">sle2_081</name>
    <name evidence="3" type="ORF">ACH49_18105</name>
</gene>
<dbReference type="Proteomes" id="UP000037274">
    <property type="component" value="Unassembled WGS sequence"/>
</dbReference>
<keyword evidence="2" id="KW-0614">Plasmid</keyword>
<reference evidence="4" key="1">
    <citation type="submission" date="2015-02" db="EMBL/GenBank/DDBJ databases">
        <authorList>
            <person name="Gomez-Escribano P.J."/>
        </authorList>
    </citation>
    <scope>NUCLEOTIDE SEQUENCE [LARGE SCALE GENOMIC DNA]</scope>
    <source>
        <strain evidence="4">C34 (DSM 42122 / NRRL B-24963)</strain>
        <plasmid evidence="4">pSLE2</plasmid>
    </source>
</reference>
<sequence length="317" mass="34501">MTELICYPPMPEHSLVVLVGPSGAGKSTIARTWPASQVLSLDALREVVSDDAGDQDATGDAVAALHLLLEARMRRRLFTVVDATNVTRSAREPLLAAAKRHDMLPIAVMVATPGSVCIERQGPRPANRTVPEDVVVKQHQAMVASHRTLKAEGFPEVVFADSLYRLLPFLERLSETRQADLGLDGGEGLGELNLVRRMFGDEILPLWQWKPGSNVAGGDRVAEIRLGQQYLTLALRTDVDGEGDYGFDVMVPCPHDDECTGRAWVPAYSVTCLYRALNGDLDDDEDIVCTVHGPNGDDQGDEDDPDLEAQDLEAIHG</sequence>
<feature type="compositionally biased region" description="Acidic residues" evidence="1">
    <location>
        <begin position="298"/>
        <end position="311"/>
    </location>
</feature>
<dbReference type="Pfam" id="PF13671">
    <property type="entry name" value="AAA_33"/>
    <property type="match status" value="1"/>
</dbReference>
<evidence type="ECO:0000313" key="5">
    <source>
        <dbReference type="Proteomes" id="UP000037274"/>
    </source>
</evidence>
<dbReference type="Proteomes" id="UP000035016">
    <property type="component" value="Plasmid pSLE2"/>
</dbReference>
<dbReference type="EMBL" id="LN831789">
    <property type="protein sequence ID" value="CQR59382.1"/>
    <property type="molecule type" value="Genomic_DNA"/>
</dbReference>
<proteinExistence type="predicted"/>
<protein>
    <submittedName>
        <fullName evidence="2 3">ATP/GTP-binding protein</fullName>
    </submittedName>
</protein>
<dbReference type="InterPro" id="IPR027417">
    <property type="entry name" value="P-loop_NTPase"/>
</dbReference>
<dbReference type="SUPFAM" id="SSF52540">
    <property type="entry name" value="P-loop containing nucleoside triphosphate hydrolases"/>
    <property type="match status" value="1"/>
</dbReference>
<geneLocation type="plasmid" evidence="2 4">
    <name>pSLE2</name>
</geneLocation>
<dbReference type="KEGG" id="sle:sle2_081"/>